<name>A0A6P8F4C7_CLUHA</name>
<feature type="region of interest" description="Disordered" evidence="1">
    <location>
        <begin position="81"/>
        <end position="151"/>
    </location>
</feature>
<dbReference type="GeneID" id="105891145"/>
<feature type="compositionally biased region" description="Polar residues" evidence="1">
    <location>
        <begin position="1"/>
        <end position="16"/>
    </location>
</feature>
<feature type="region of interest" description="Disordered" evidence="1">
    <location>
        <begin position="1"/>
        <end position="68"/>
    </location>
</feature>
<evidence type="ECO:0000313" key="2">
    <source>
        <dbReference type="Proteomes" id="UP000515152"/>
    </source>
</evidence>
<feature type="compositionally biased region" description="Basic residues" evidence="1">
    <location>
        <begin position="35"/>
        <end position="47"/>
    </location>
</feature>
<organism evidence="2 3">
    <name type="scientific">Clupea harengus</name>
    <name type="common">Atlantic herring</name>
    <dbReference type="NCBI Taxonomy" id="7950"/>
    <lineage>
        <taxon>Eukaryota</taxon>
        <taxon>Metazoa</taxon>
        <taxon>Chordata</taxon>
        <taxon>Craniata</taxon>
        <taxon>Vertebrata</taxon>
        <taxon>Euteleostomi</taxon>
        <taxon>Actinopterygii</taxon>
        <taxon>Neopterygii</taxon>
        <taxon>Teleostei</taxon>
        <taxon>Clupei</taxon>
        <taxon>Clupeiformes</taxon>
        <taxon>Clupeoidei</taxon>
        <taxon>Clupeidae</taxon>
        <taxon>Clupea</taxon>
    </lineage>
</organism>
<gene>
    <name evidence="3" type="primary">LOC105891145</name>
</gene>
<proteinExistence type="predicted"/>
<dbReference type="RefSeq" id="XP_031418835.1">
    <property type="nucleotide sequence ID" value="XM_031562975.2"/>
</dbReference>
<dbReference type="Proteomes" id="UP000515152">
    <property type="component" value="Chromosome 25"/>
</dbReference>
<feature type="compositionally biased region" description="Polar residues" evidence="1">
    <location>
        <begin position="103"/>
        <end position="121"/>
    </location>
</feature>
<dbReference type="KEGG" id="char:105891145"/>
<sequence length="151" mass="16790">MISHGNPWSSSPSRGNGFQAAKDSGRYSSYQGPRHGPHSPVHSHTHTHTSAPTHTHTHTHTLSLSGVNARALLEAQELLRLEHRRRQQQHKDYNSHNAARDYNAQSNLEQGTVKDYNSQSSPGPPKGPHRQDVPPSPSQLSRLNHVNTHFS</sequence>
<dbReference type="AlphaFoldDB" id="A0A6P8F4C7"/>
<keyword evidence="2" id="KW-1185">Reference proteome</keyword>
<evidence type="ECO:0000313" key="3">
    <source>
        <dbReference type="RefSeq" id="XP_031418835.1"/>
    </source>
</evidence>
<accession>A0A6P8F4C7</accession>
<evidence type="ECO:0000256" key="1">
    <source>
        <dbReference type="SAM" id="MobiDB-lite"/>
    </source>
</evidence>
<feature type="compositionally biased region" description="Polar residues" evidence="1">
    <location>
        <begin position="138"/>
        <end position="151"/>
    </location>
</feature>
<reference evidence="3" key="1">
    <citation type="submission" date="2025-08" db="UniProtKB">
        <authorList>
            <consortium name="RefSeq"/>
        </authorList>
    </citation>
    <scope>IDENTIFICATION</scope>
</reference>
<protein>
    <submittedName>
        <fullName evidence="3">Partitioning defective 3 homolog</fullName>
    </submittedName>
</protein>
<dbReference type="OrthoDB" id="6264899at2759"/>